<proteinExistence type="predicted"/>
<organism evidence="2 3">
    <name type="scientific">Plantactinospora mayteni</name>
    <dbReference type="NCBI Taxonomy" id="566021"/>
    <lineage>
        <taxon>Bacteria</taxon>
        <taxon>Bacillati</taxon>
        <taxon>Actinomycetota</taxon>
        <taxon>Actinomycetes</taxon>
        <taxon>Micromonosporales</taxon>
        <taxon>Micromonosporaceae</taxon>
        <taxon>Plantactinospora</taxon>
    </lineage>
</organism>
<feature type="transmembrane region" description="Helical" evidence="1">
    <location>
        <begin position="12"/>
        <end position="34"/>
    </location>
</feature>
<sequence length="418" mass="45260">MTANVRYALRTLVGPWLLLPAIGLEVAIFLMRGVPWRGEGLWTVDWFAISLFLLGPLAAGAAAVDAARLSRPGNIHLVVSVPRPERVYLRTALWCAGPLIALHLLVIVIGILIGEVWRPSTGWMALVGAALVQCAAILWFTAIGSAIGRFSTPLLAGIAGAGAGYVLNYVVSNAFDAEPRFRLLALGGATVTQLGRVYNPDYLSGQAVVLLATALLFLVVPVTMRSGWRRPTGVGATAAAVAVVMIAVAPTVLPANRKLADAQPPTLCEGTGPQVCMYDEHRRYADLVNSRIRTLTQAALRSGYPAYVPERIVEQSQSYRASGGGVRSLWLPADIYEKGRYSIEDAAYFLIEPGHCEWMTGGLTPEGFWEVFFSLLDTWLHIAGDKLDYVPVEHRILSPEEVRTALAAFERCEVVPLT</sequence>
<keyword evidence="1" id="KW-1133">Transmembrane helix</keyword>
<evidence type="ECO:0000256" key="1">
    <source>
        <dbReference type="SAM" id="Phobius"/>
    </source>
</evidence>
<protein>
    <recommendedName>
        <fullName evidence="4">ABC transporter permease</fullName>
    </recommendedName>
</protein>
<keyword evidence="3" id="KW-1185">Reference proteome</keyword>
<dbReference type="EMBL" id="BONX01000031">
    <property type="protein sequence ID" value="GIG97998.1"/>
    <property type="molecule type" value="Genomic_DNA"/>
</dbReference>
<evidence type="ECO:0000313" key="3">
    <source>
        <dbReference type="Proteomes" id="UP000621500"/>
    </source>
</evidence>
<feature type="transmembrane region" description="Helical" evidence="1">
    <location>
        <begin position="46"/>
        <end position="67"/>
    </location>
</feature>
<reference evidence="2 3" key="1">
    <citation type="submission" date="2021-01" db="EMBL/GenBank/DDBJ databases">
        <title>Whole genome shotgun sequence of Plantactinospora mayteni NBRC 109088.</title>
        <authorList>
            <person name="Komaki H."/>
            <person name="Tamura T."/>
        </authorList>
    </citation>
    <scope>NUCLEOTIDE SEQUENCE [LARGE SCALE GENOMIC DNA]</scope>
    <source>
        <strain evidence="2 3">NBRC 109088</strain>
    </source>
</reference>
<dbReference type="Proteomes" id="UP000621500">
    <property type="component" value="Unassembled WGS sequence"/>
</dbReference>
<gene>
    <name evidence="2" type="ORF">Pma05_45710</name>
</gene>
<evidence type="ECO:0008006" key="4">
    <source>
        <dbReference type="Google" id="ProtNLM"/>
    </source>
</evidence>
<keyword evidence="1" id="KW-0812">Transmembrane</keyword>
<feature type="transmembrane region" description="Helical" evidence="1">
    <location>
        <begin position="154"/>
        <end position="171"/>
    </location>
</feature>
<feature type="transmembrane region" description="Helical" evidence="1">
    <location>
        <begin position="87"/>
        <end position="114"/>
    </location>
</feature>
<accession>A0ABQ4ETM4</accession>
<feature type="transmembrane region" description="Helical" evidence="1">
    <location>
        <begin position="202"/>
        <end position="222"/>
    </location>
</feature>
<feature type="transmembrane region" description="Helical" evidence="1">
    <location>
        <begin position="234"/>
        <end position="253"/>
    </location>
</feature>
<dbReference type="RefSeq" id="WP_203859462.1">
    <property type="nucleotide sequence ID" value="NZ_BAAAZQ010000043.1"/>
</dbReference>
<keyword evidence="1" id="KW-0472">Membrane</keyword>
<comment type="caution">
    <text evidence="2">The sequence shown here is derived from an EMBL/GenBank/DDBJ whole genome shotgun (WGS) entry which is preliminary data.</text>
</comment>
<evidence type="ECO:0000313" key="2">
    <source>
        <dbReference type="EMBL" id="GIG97998.1"/>
    </source>
</evidence>
<feature type="transmembrane region" description="Helical" evidence="1">
    <location>
        <begin position="120"/>
        <end position="142"/>
    </location>
</feature>
<name>A0ABQ4ETM4_9ACTN</name>